<sequence length="320" mass="35209">MDDILLAMARPRPSLSPSRFSNDDFRRFRRADTHAFGEREVTRNVIPVIEGTVLDTKCIAGDIAFTNLDDLTDGTIVAAIPDLYYGARPEQLNRQVRKEQSGKIIPSSQSDLPILANFFLEVEGPDGNLSVAFRQACYNGALGARGMHSLQSYCQPELEYDNKAYTISSTYHGGQLKMFASHPIPPRTPGEKPGFAMTQIKAWGLTGDADTFRQGAAAFRNARDWAKEHRDYAIRQANQLAARNHLVPSTAGGLALGVDDDASGEDTLATSQETVLNLGSHATRSSYCSDTSADELSTELGDWLPPKRTKSRSRSRRKNQ</sequence>
<keyword evidence="3" id="KW-1185">Reference proteome</keyword>
<dbReference type="HOGENOM" id="CLU_023878_0_0_1"/>
<feature type="region of interest" description="Disordered" evidence="1">
    <location>
        <begin position="296"/>
        <end position="320"/>
    </location>
</feature>
<feature type="compositionally biased region" description="Basic residues" evidence="1">
    <location>
        <begin position="307"/>
        <end position="320"/>
    </location>
</feature>
<dbReference type="Proteomes" id="UP000030816">
    <property type="component" value="Unassembled WGS sequence"/>
</dbReference>
<proteinExistence type="predicted"/>
<evidence type="ECO:0000313" key="3">
    <source>
        <dbReference type="Proteomes" id="UP000030816"/>
    </source>
</evidence>
<comment type="caution">
    <text evidence="2">The sequence shown here is derived from an EMBL/GenBank/DDBJ whole genome shotgun (WGS) entry which is preliminary data.</text>
</comment>
<reference evidence="2 3" key="1">
    <citation type="journal article" date="2014" name="Proc. Natl. Acad. Sci. U.S.A.">
        <title>Trajectory and genomic determinants of fungal-pathogen speciation and host adaptation.</title>
        <authorList>
            <person name="Hu X."/>
            <person name="Xiao G."/>
            <person name="Zheng P."/>
            <person name="Shang Y."/>
            <person name="Su Y."/>
            <person name="Zhang X."/>
            <person name="Liu X."/>
            <person name="Zhan S."/>
            <person name="St Leger R.J."/>
            <person name="Wang C."/>
        </authorList>
    </citation>
    <scope>NUCLEOTIDE SEQUENCE [LARGE SCALE GENOMIC DNA]</scope>
    <source>
        <strain evidence="2 3">ARSEF 1941</strain>
    </source>
</reference>
<dbReference type="RefSeq" id="XP_040676448.1">
    <property type="nucleotide sequence ID" value="XM_040825457.1"/>
</dbReference>
<dbReference type="GeneID" id="63741114"/>
<dbReference type="AlphaFoldDB" id="A0A0B2WPI3"/>
<evidence type="ECO:0000313" key="2">
    <source>
        <dbReference type="EMBL" id="KHN95382.1"/>
    </source>
</evidence>
<dbReference type="EMBL" id="AZHE01000023">
    <property type="protein sequence ID" value="KHN95382.1"/>
    <property type="molecule type" value="Genomic_DNA"/>
</dbReference>
<protein>
    <submittedName>
        <fullName evidence="2">Uncharacterized protein</fullName>
    </submittedName>
</protein>
<dbReference type="STRING" id="1081103.A0A0B2WPI3"/>
<dbReference type="OrthoDB" id="4938159at2759"/>
<evidence type="ECO:0000256" key="1">
    <source>
        <dbReference type="SAM" id="MobiDB-lite"/>
    </source>
</evidence>
<accession>A0A0B2WPI3</accession>
<organism evidence="2 3">
    <name type="scientific">Metarhizium album (strain ARSEF 1941)</name>
    <dbReference type="NCBI Taxonomy" id="1081103"/>
    <lineage>
        <taxon>Eukaryota</taxon>
        <taxon>Fungi</taxon>
        <taxon>Dikarya</taxon>
        <taxon>Ascomycota</taxon>
        <taxon>Pezizomycotina</taxon>
        <taxon>Sordariomycetes</taxon>
        <taxon>Hypocreomycetidae</taxon>
        <taxon>Hypocreales</taxon>
        <taxon>Clavicipitaceae</taxon>
        <taxon>Metarhizium</taxon>
    </lineage>
</organism>
<gene>
    <name evidence="2" type="ORF">MAM_06659</name>
</gene>
<name>A0A0B2WPI3_METAS</name>